<evidence type="ECO:0000313" key="1">
    <source>
        <dbReference type="EMBL" id="CAQ84663.1"/>
    </source>
</evidence>
<dbReference type="PANTHER" id="PTHR34235">
    <property type="entry name" value="SLR1203 PROTEIN-RELATED"/>
    <property type="match status" value="1"/>
</dbReference>
<sequence length="153" mass="17386">MADLSTEATMSHTRYETDVVAWANEQAALLRAGKFSEIDIANIAEEIEDVGKSEKRELASRMAVLLAHLLKWQFQPGRRGSSWQRTIKEQRKALALHIKETPSLKSTIIDENWFAKVWADAVSSAADETGLDVFPDECIWNINQIFSQEFYPD</sequence>
<evidence type="ECO:0000313" key="2">
    <source>
        <dbReference type="Proteomes" id="UP000002747"/>
    </source>
</evidence>
<gene>
    <name evidence="1" type="ordered locus">PAU_02571</name>
</gene>
<dbReference type="Pfam" id="PF01724">
    <property type="entry name" value="DUF29"/>
    <property type="match status" value="1"/>
</dbReference>
<dbReference type="STRING" id="291112.PAU_02571"/>
<dbReference type="PANTHER" id="PTHR34235:SF4">
    <property type="entry name" value="SLR0291 PROTEIN"/>
    <property type="match status" value="1"/>
</dbReference>
<reference evidence="1 2" key="1">
    <citation type="journal article" date="2009" name="BMC Genomics">
        <title>Comparative genomics of the emerging human pathogen Photorhabdus asymbiotica with the insect pathogen Photorhabdus luminescens.</title>
        <authorList>
            <person name="Wilkinson P."/>
            <person name="Waterfield N.R."/>
            <person name="Crossman L."/>
            <person name="Corton C."/>
            <person name="Sanchez-Contreras M."/>
            <person name="Vlisidou I."/>
            <person name="Barron A."/>
            <person name="Bignell A."/>
            <person name="Clark L."/>
            <person name="Ormond D."/>
            <person name="Mayho M."/>
            <person name="Bason N."/>
            <person name="Smith F."/>
            <person name="Simmonds M."/>
            <person name="Churcher C."/>
            <person name="Harris D."/>
            <person name="Thompson N.R."/>
            <person name="Quail M."/>
            <person name="Parkhill J."/>
            <person name="ffrench-Constant R.H."/>
        </authorList>
    </citation>
    <scope>NUCLEOTIDE SEQUENCE [LARGE SCALE GENOMIC DNA]</scope>
    <source>
        <strain evidence="2">ATCC 43949 / 3105-77</strain>
    </source>
</reference>
<dbReference type="KEGG" id="pay:PAU_02571"/>
<name>C7BN64_PHOAA</name>
<dbReference type="AlphaFoldDB" id="C7BN64"/>
<evidence type="ECO:0008006" key="3">
    <source>
        <dbReference type="Google" id="ProtNLM"/>
    </source>
</evidence>
<accession>C7BN64</accession>
<dbReference type="InterPro" id="IPR002636">
    <property type="entry name" value="DUF29"/>
</dbReference>
<dbReference type="Proteomes" id="UP000002747">
    <property type="component" value="Chromosome"/>
</dbReference>
<protein>
    <recommendedName>
        <fullName evidence="3">DUF29 domain-containing protein</fullName>
    </recommendedName>
</protein>
<dbReference type="Gene3D" id="1.20.1220.20">
    <property type="entry name" value="Uncharcterised protein PF01724"/>
    <property type="match status" value="1"/>
</dbReference>
<dbReference type="EMBL" id="FM162591">
    <property type="protein sequence ID" value="CAQ84663.1"/>
    <property type="molecule type" value="Genomic_DNA"/>
</dbReference>
<organism evidence="1 2">
    <name type="scientific">Photorhabdus asymbiotica subsp. asymbiotica (strain ATCC 43949 / 3105-77)</name>
    <name type="common">Xenorhabdus luminescens (strain 2)</name>
    <dbReference type="NCBI Taxonomy" id="553480"/>
    <lineage>
        <taxon>Bacteria</taxon>
        <taxon>Pseudomonadati</taxon>
        <taxon>Pseudomonadota</taxon>
        <taxon>Gammaproteobacteria</taxon>
        <taxon>Enterobacterales</taxon>
        <taxon>Morganellaceae</taxon>
        <taxon>Photorhabdus</taxon>
    </lineage>
</organism>
<proteinExistence type="predicted"/>
<dbReference type="eggNOG" id="COG0639">
    <property type="taxonomic scope" value="Bacteria"/>
</dbReference>